<sequence>MISLILGNTVKRYDPFSVKEVLYSKTNDIVKYAVFIDDDPLSLEFGFGTFPKAINSNDHYFFQQILLLIEQKLANQYSSLENAKITLQEILSNKVDDKVDENELFSIKKYITDRTNRIAFIEAARTKLKSDFKNT</sequence>
<gene>
    <name evidence="1" type="ORF">CFOLD11_11910</name>
</gene>
<keyword evidence="2" id="KW-1185">Reference proteome</keyword>
<dbReference type="EMBL" id="BQXY01000001">
    <property type="protein sequence ID" value="GKU24365.1"/>
    <property type="molecule type" value="Genomic_DNA"/>
</dbReference>
<dbReference type="RefSeq" id="WP_261851372.1">
    <property type="nucleotide sequence ID" value="NZ_BQXY01000001.1"/>
</dbReference>
<evidence type="ECO:0000313" key="2">
    <source>
        <dbReference type="Proteomes" id="UP001057868"/>
    </source>
</evidence>
<proteinExistence type="predicted"/>
<reference evidence="1" key="1">
    <citation type="journal article" date="2023" name="Int. J. Syst. Evol. Microbiol.">
        <title>&lt;i&gt;Clostridium folliculivorans&lt;/i&gt; sp. nov., isolated from soil samples of an organic paddy in Japan.</title>
        <authorList>
            <person name="Tazawa J."/>
            <person name="Kobayashi H."/>
            <person name="Tanizawa Y."/>
            <person name="Uchino A."/>
            <person name="Tanaka F."/>
            <person name="Urashima Y."/>
            <person name="Miura S."/>
            <person name="Sakamoto M."/>
            <person name="Ohkuma M."/>
            <person name="Tohno M."/>
        </authorList>
    </citation>
    <scope>NUCLEOTIDE SEQUENCE</scope>
    <source>
        <strain evidence="1">D1-1</strain>
    </source>
</reference>
<organism evidence="1 2">
    <name type="scientific">Clostridium folliculivorans</name>
    <dbReference type="NCBI Taxonomy" id="2886038"/>
    <lineage>
        <taxon>Bacteria</taxon>
        <taxon>Bacillati</taxon>
        <taxon>Bacillota</taxon>
        <taxon>Clostridia</taxon>
        <taxon>Eubacteriales</taxon>
        <taxon>Clostridiaceae</taxon>
        <taxon>Clostridium</taxon>
    </lineage>
</organism>
<evidence type="ECO:0000313" key="1">
    <source>
        <dbReference type="EMBL" id="GKU24365.1"/>
    </source>
</evidence>
<dbReference type="AlphaFoldDB" id="A0A9W5Y0P4"/>
<accession>A0A9W5Y0P4</accession>
<dbReference type="Proteomes" id="UP001057868">
    <property type="component" value="Unassembled WGS sequence"/>
</dbReference>
<protein>
    <submittedName>
        <fullName evidence="1">Uncharacterized protein</fullName>
    </submittedName>
</protein>
<name>A0A9W5Y0P4_9CLOT</name>
<comment type="caution">
    <text evidence="1">The sequence shown here is derived from an EMBL/GenBank/DDBJ whole genome shotgun (WGS) entry which is preliminary data.</text>
</comment>